<protein>
    <recommendedName>
        <fullName evidence="21">Calx-beta domain-containing protein</fullName>
    </recommendedName>
</protein>
<evidence type="ECO:0000256" key="5">
    <source>
        <dbReference type="ARBA" id="ARBA00022475"/>
    </source>
</evidence>
<dbReference type="Pfam" id="PF01699">
    <property type="entry name" value="Na_Ca_ex"/>
    <property type="match status" value="2"/>
</dbReference>
<reference evidence="22" key="3">
    <citation type="submission" date="2025-09" db="UniProtKB">
        <authorList>
            <consortium name="Ensembl"/>
        </authorList>
    </citation>
    <scope>IDENTIFICATION</scope>
</reference>
<feature type="transmembrane region" description="Helical" evidence="20">
    <location>
        <begin position="806"/>
        <end position="826"/>
    </location>
</feature>
<dbReference type="GO" id="GO:0030424">
    <property type="term" value="C:axon"/>
    <property type="evidence" value="ECO:0000318"/>
    <property type="project" value="GO_Central"/>
</dbReference>
<evidence type="ECO:0000256" key="18">
    <source>
        <dbReference type="ARBA" id="ARBA00023201"/>
    </source>
</evidence>
<reference evidence="22" key="2">
    <citation type="submission" date="2025-08" db="UniProtKB">
        <authorList>
            <consortium name="Ensembl"/>
        </authorList>
    </citation>
    <scope>IDENTIFICATION</scope>
</reference>
<dbReference type="Ensembl" id="ENSCINT00000033922.1">
    <property type="protein sequence ID" value="ENSCINP00000032639.1"/>
    <property type="gene ID" value="ENSCING00000025097.1"/>
</dbReference>
<dbReference type="InParanoid" id="H2XSK5"/>
<feature type="domain" description="Calx-beta" evidence="21">
    <location>
        <begin position="334"/>
        <end position="434"/>
    </location>
</feature>
<keyword evidence="16 20" id="KW-0472">Membrane</keyword>
<dbReference type="GO" id="GO:0098794">
    <property type="term" value="C:postsynapse"/>
    <property type="evidence" value="ECO:0000318"/>
    <property type="project" value="GO_Central"/>
</dbReference>
<proteinExistence type="inferred from homology"/>
<dbReference type="Gene3D" id="2.60.40.2030">
    <property type="match status" value="2"/>
</dbReference>
<keyword evidence="3" id="KW-0813">Transport</keyword>
<evidence type="ECO:0000313" key="22">
    <source>
        <dbReference type="Ensembl" id="ENSCINP00000032639.1"/>
    </source>
</evidence>
<keyword evidence="6" id="KW-0109">Calcium transport</keyword>
<dbReference type="InterPro" id="IPR004837">
    <property type="entry name" value="NaCa_Exmemb"/>
</dbReference>
<dbReference type="PANTHER" id="PTHR11878:SF70">
    <property type="entry name" value="CALX-BETA DOMAIN-CONTAINING PROTEIN"/>
    <property type="match status" value="1"/>
</dbReference>
<keyword evidence="14" id="KW-0915">Sodium</keyword>
<dbReference type="InterPro" id="IPR004836">
    <property type="entry name" value="Na_Ca_Ex"/>
</dbReference>
<dbReference type="GO" id="GO:0035725">
    <property type="term" value="P:sodium ion transmembrane transport"/>
    <property type="evidence" value="ECO:0000318"/>
    <property type="project" value="GO_Central"/>
</dbReference>
<evidence type="ECO:0000256" key="17">
    <source>
        <dbReference type="ARBA" id="ARBA00023180"/>
    </source>
</evidence>
<keyword evidence="11" id="KW-0106">Calcium</keyword>
<evidence type="ECO:0000256" key="8">
    <source>
        <dbReference type="ARBA" id="ARBA00022723"/>
    </source>
</evidence>
<evidence type="ECO:0000259" key="21">
    <source>
        <dbReference type="SMART" id="SM00237"/>
    </source>
</evidence>
<dbReference type="PANTHER" id="PTHR11878">
    <property type="entry name" value="SODIUM/CALCIUM EXCHANGER"/>
    <property type="match status" value="1"/>
</dbReference>
<evidence type="ECO:0000256" key="19">
    <source>
        <dbReference type="ARBA" id="ARBA00033667"/>
    </source>
</evidence>
<evidence type="ECO:0000256" key="16">
    <source>
        <dbReference type="ARBA" id="ARBA00023136"/>
    </source>
</evidence>
<dbReference type="InterPro" id="IPR051171">
    <property type="entry name" value="CaCA"/>
</dbReference>
<evidence type="ECO:0000256" key="3">
    <source>
        <dbReference type="ARBA" id="ARBA00022448"/>
    </source>
</evidence>
<evidence type="ECO:0000256" key="7">
    <source>
        <dbReference type="ARBA" id="ARBA00022692"/>
    </source>
</evidence>
<feature type="transmembrane region" description="Helical" evidence="20">
    <location>
        <begin position="96"/>
        <end position="120"/>
    </location>
</feature>
<dbReference type="HOGENOM" id="CLU_012872_1_0_1"/>
<evidence type="ECO:0000256" key="20">
    <source>
        <dbReference type="SAM" id="Phobius"/>
    </source>
</evidence>
<evidence type="ECO:0000256" key="4">
    <source>
        <dbReference type="ARBA" id="ARBA00022449"/>
    </source>
</evidence>
<dbReference type="Proteomes" id="UP000008144">
    <property type="component" value="Unassembled WGS sequence"/>
</dbReference>
<keyword evidence="23" id="KW-1185">Reference proteome</keyword>
<evidence type="ECO:0000256" key="9">
    <source>
        <dbReference type="ARBA" id="ARBA00022729"/>
    </source>
</evidence>
<dbReference type="SUPFAM" id="SSF141072">
    <property type="entry name" value="CalX-like"/>
    <property type="match status" value="2"/>
</dbReference>
<keyword evidence="4" id="KW-0050">Antiport</keyword>
<dbReference type="GO" id="GO:0042383">
    <property type="term" value="C:sarcolemma"/>
    <property type="evidence" value="ECO:0000318"/>
    <property type="project" value="GO_Central"/>
</dbReference>
<organism evidence="22 23">
    <name type="scientific">Ciona intestinalis</name>
    <name type="common">Transparent sea squirt</name>
    <name type="synonym">Ascidia intestinalis</name>
    <dbReference type="NCBI Taxonomy" id="7719"/>
    <lineage>
        <taxon>Eukaryota</taxon>
        <taxon>Metazoa</taxon>
        <taxon>Chordata</taxon>
        <taxon>Tunicata</taxon>
        <taxon>Ascidiacea</taxon>
        <taxon>Phlebobranchia</taxon>
        <taxon>Cionidae</taxon>
        <taxon>Ciona</taxon>
    </lineage>
</organism>
<dbReference type="GO" id="GO:0005432">
    <property type="term" value="F:calcium:sodium antiporter activity"/>
    <property type="evidence" value="ECO:0000318"/>
    <property type="project" value="GO_Central"/>
</dbReference>
<dbReference type="OMA" id="IELWEAF"/>
<feature type="transmembrane region" description="Helical" evidence="20">
    <location>
        <begin position="132"/>
        <end position="154"/>
    </location>
</feature>
<evidence type="ECO:0000256" key="10">
    <source>
        <dbReference type="ARBA" id="ARBA00022737"/>
    </source>
</evidence>
<evidence type="ECO:0000313" key="23">
    <source>
        <dbReference type="Proteomes" id="UP000008144"/>
    </source>
</evidence>
<evidence type="ECO:0000256" key="1">
    <source>
        <dbReference type="ARBA" id="ARBA00004651"/>
    </source>
</evidence>
<evidence type="ECO:0000256" key="12">
    <source>
        <dbReference type="ARBA" id="ARBA00022860"/>
    </source>
</evidence>
<evidence type="ECO:0000256" key="14">
    <source>
        <dbReference type="ARBA" id="ARBA00023053"/>
    </source>
</evidence>
<dbReference type="InterPro" id="IPR003644">
    <property type="entry name" value="Calx_beta"/>
</dbReference>
<feature type="transmembrane region" description="Helical" evidence="20">
    <location>
        <begin position="166"/>
        <end position="182"/>
    </location>
</feature>
<name>H2XSK5_CIOIN</name>
<feature type="transmembrane region" description="Helical" evidence="20">
    <location>
        <begin position="698"/>
        <end position="717"/>
    </location>
</feature>
<evidence type="ECO:0000256" key="2">
    <source>
        <dbReference type="ARBA" id="ARBA00007489"/>
    </source>
</evidence>
<evidence type="ECO:0000256" key="6">
    <source>
        <dbReference type="ARBA" id="ARBA00022568"/>
    </source>
</evidence>
<keyword evidence="12" id="KW-0112">Calmodulin-binding</keyword>
<feature type="transmembrane region" description="Helical" evidence="20">
    <location>
        <begin position="846"/>
        <end position="865"/>
    </location>
</feature>
<keyword evidence="15" id="KW-0406">Ion transport</keyword>
<dbReference type="GO" id="GO:0005516">
    <property type="term" value="F:calmodulin binding"/>
    <property type="evidence" value="ECO:0007669"/>
    <property type="project" value="UniProtKB-KW"/>
</dbReference>
<feature type="transmembrane region" description="Helical" evidence="20">
    <location>
        <begin position="6"/>
        <end position="31"/>
    </location>
</feature>
<keyword evidence="8" id="KW-0479">Metal-binding</keyword>
<comment type="subcellular location">
    <subcellularLocation>
        <location evidence="1">Cell membrane</location>
        <topology evidence="1">Multi-pass membrane protein</topology>
    </subcellularLocation>
</comment>
<keyword evidence="10" id="KW-0677">Repeat</keyword>
<dbReference type="GO" id="GO:0046872">
    <property type="term" value="F:metal ion binding"/>
    <property type="evidence" value="ECO:0007669"/>
    <property type="project" value="UniProtKB-KW"/>
</dbReference>
<keyword evidence="9" id="KW-0732">Signal</keyword>
<comment type="similarity">
    <text evidence="2">Belongs to the Ca(2+):cation antiporter (CaCA) (TC 2.A.19) family. SLC8 subfamily.</text>
</comment>
<accession>H2XSK5</accession>
<dbReference type="Gene3D" id="1.20.1420.30">
    <property type="entry name" value="NCX, central ion-binding region"/>
    <property type="match status" value="2"/>
</dbReference>
<keyword evidence="17" id="KW-0325">Glycoprotein</keyword>
<dbReference type="AlphaFoldDB" id="H2XSK5"/>
<dbReference type="InterPro" id="IPR038081">
    <property type="entry name" value="CalX-like_sf"/>
</dbReference>
<feature type="domain" description="Calx-beta" evidence="21">
    <location>
        <begin position="448"/>
        <end position="553"/>
    </location>
</feature>
<feature type="transmembrane region" description="Helical" evidence="20">
    <location>
        <begin position="775"/>
        <end position="794"/>
    </location>
</feature>
<keyword evidence="7 20" id="KW-0812">Transmembrane</keyword>
<keyword evidence="13 20" id="KW-1133">Transmembrane helix</keyword>
<dbReference type="PRINTS" id="PR01259">
    <property type="entry name" value="NACAEXCHNGR"/>
</dbReference>
<keyword evidence="18" id="KW-0739">Sodium transport</keyword>
<sequence>RGFIYIIAIAYLFIGVAIGSDVFMTSIEVITSKKRTIIIWDEELGENTKKEVLVWNETVANLTLLALGSSAPEILLATVETINEILSGNQAKGGGLGFYTIVGSAAFNLLVITGICIISVPSPSHKSIRELGVFILTSMWSLLAYVWLLCVMLWTSPNVVEPWEAWLTLIFFPLLVITAYAQDNGWWMYKLRGQNSVQDASKPRDEDPAERFGSRGEIAREKSKNELDKVRLAFYVFWHETIKLTQRESDHDTFSPKRCSCWALKSMSKPNPIFYKQQLTAIELASISKKDNGRKEDCQYNFDCSRIMLTTADINRKQTFEYPVKLIIVQSNHKIFTLCADESSGNVAFASSAYSTLESAGELTIDVLLHRRKSVGVISVDYETREGTAKINKDFKYTSGTLIFPEDTYVQSISIPIINDDQYYPDTDFYVILKNPSGDATLGDPSVSRVTIIDDDKPGDFVLETSQLYADMEKGEVSATVLRQCGSDGVVFVHYATIDGTAHGGETMDLGVDYVHTSGKLEFKHQETSKVITIEINKDITVNKNKRKALKLPFFAIKQNGKNAVTVYKYRLPFRRFHPLNKAWVKFTNDLTYTSALALFRFLPTSINSMSRVLIDENDTTWVGQIRNTKQKLSKHRLICLVAAVYKMRFYPSAMIVGGEMDDYGNESPPSNTDFLMHAISMPWKIVFALAPTRHAYGGFPAFIISLLMIGCLTAIIEQLGHLLGCVATLKTQVTGITIIALGTSLPDTIASRTAALQDDYADASIGNITGSNSVNVFLGLGLPWVIRTMYFAVKGGQYIVDTDGLDFAVTLFDSFGAVCVVLLILRRYVLGGELGGSTRVKWASGIFLFTLWFIFIIVSSLKAYNYF</sequence>
<evidence type="ECO:0000256" key="15">
    <source>
        <dbReference type="ARBA" id="ARBA00023065"/>
    </source>
</evidence>
<dbReference type="GO" id="GO:0098703">
    <property type="term" value="P:calcium ion import across plasma membrane"/>
    <property type="evidence" value="ECO:0000318"/>
    <property type="project" value="GO_Central"/>
</dbReference>
<dbReference type="GO" id="GO:0007154">
    <property type="term" value="P:cell communication"/>
    <property type="evidence" value="ECO:0007669"/>
    <property type="project" value="InterPro"/>
</dbReference>
<reference evidence="23" key="1">
    <citation type="journal article" date="2002" name="Science">
        <title>The draft genome of Ciona intestinalis: insights into chordate and vertebrate origins.</title>
        <authorList>
            <person name="Dehal P."/>
            <person name="Satou Y."/>
            <person name="Campbell R.K."/>
            <person name="Chapman J."/>
            <person name="Degnan B."/>
            <person name="De Tomaso A."/>
            <person name="Davidson B."/>
            <person name="Di Gregorio A."/>
            <person name="Gelpke M."/>
            <person name="Goodstein D.M."/>
            <person name="Harafuji N."/>
            <person name="Hastings K.E."/>
            <person name="Ho I."/>
            <person name="Hotta K."/>
            <person name="Huang W."/>
            <person name="Kawashima T."/>
            <person name="Lemaire P."/>
            <person name="Martinez D."/>
            <person name="Meinertzhagen I.A."/>
            <person name="Necula S."/>
            <person name="Nonaka M."/>
            <person name="Putnam N."/>
            <person name="Rash S."/>
            <person name="Saiga H."/>
            <person name="Satake M."/>
            <person name="Terry A."/>
            <person name="Yamada L."/>
            <person name="Wang H.G."/>
            <person name="Awazu S."/>
            <person name="Azumi K."/>
            <person name="Boore J."/>
            <person name="Branno M."/>
            <person name="Chin-Bow S."/>
            <person name="DeSantis R."/>
            <person name="Doyle S."/>
            <person name="Francino P."/>
            <person name="Keys D.N."/>
            <person name="Haga S."/>
            <person name="Hayashi H."/>
            <person name="Hino K."/>
            <person name="Imai K.S."/>
            <person name="Inaba K."/>
            <person name="Kano S."/>
            <person name="Kobayashi K."/>
            <person name="Kobayashi M."/>
            <person name="Lee B.I."/>
            <person name="Makabe K.W."/>
            <person name="Manohar C."/>
            <person name="Matassi G."/>
            <person name="Medina M."/>
            <person name="Mochizuki Y."/>
            <person name="Mount S."/>
            <person name="Morishita T."/>
            <person name="Miura S."/>
            <person name="Nakayama A."/>
            <person name="Nishizaka S."/>
            <person name="Nomoto H."/>
            <person name="Ohta F."/>
            <person name="Oishi K."/>
            <person name="Rigoutsos I."/>
            <person name="Sano M."/>
            <person name="Sasaki A."/>
            <person name="Sasakura Y."/>
            <person name="Shoguchi E."/>
            <person name="Shin-i T."/>
            <person name="Spagnuolo A."/>
            <person name="Stainier D."/>
            <person name="Suzuki M.M."/>
            <person name="Tassy O."/>
            <person name="Takatori N."/>
            <person name="Tokuoka M."/>
            <person name="Yagi K."/>
            <person name="Yoshizaki F."/>
            <person name="Wada S."/>
            <person name="Zhang C."/>
            <person name="Hyatt P.D."/>
            <person name="Larimer F."/>
            <person name="Detter C."/>
            <person name="Doggett N."/>
            <person name="Glavina T."/>
            <person name="Hawkins T."/>
            <person name="Richardson P."/>
            <person name="Lucas S."/>
            <person name="Kohara Y."/>
            <person name="Levine M."/>
            <person name="Satoh N."/>
            <person name="Rokhsar D.S."/>
        </authorList>
    </citation>
    <scope>NUCLEOTIDE SEQUENCE [LARGE SCALE GENOMIC DNA]</scope>
</reference>
<dbReference type="InterPro" id="IPR044880">
    <property type="entry name" value="NCX_ion-bd_dom_sf"/>
</dbReference>
<comment type="catalytic activity">
    <reaction evidence="19">
        <text>Ca(2+)(in) + 3 Na(+)(out) = Ca(2+)(out) + 3 Na(+)(in)</text>
        <dbReference type="Rhea" id="RHEA:69955"/>
        <dbReference type="ChEBI" id="CHEBI:29101"/>
        <dbReference type="ChEBI" id="CHEBI:29108"/>
    </reaction>
</comment>
<evidence type="ECO:0000256" key="13">
    <source>
        <dbReference type="ARBA" id="ARBA00022989"/>
    </source>
</evidence>
<evidence type="ECO:0000256" key="11">
    <source>
        <dbReference type="ARBA" id="ARBA00022837"/>
    </source>
</evidence>
<dbReference type="Pfam" id="PF03160">
    <property type="entry name" value="Calx-beta"/>
    <property type="match status" value="1"/>
</dbReference>
<keyword evidence="5" id="KW-1003">Cell membrane</keyword>
<dbReference type="SMART" id="SM00237">
    <property type="entry name" value="Calx_beta"/>
    <property type="match status" value="2"/>
</dbReference>